<evidence type="ECO:0000313" key="2">
    <source>
        <dbReference type="EMBL" id="OXA36569.1"/>
    </source>
</evidence>
<keyword evidence="1" id="KW-0812">Transmembrane</keyword>
<protein>
    <submittedName>
        <fullName evidence="2">Uncharacterized protein</fullName>
    </submittedName>
</protein>
<dbReference type="AlphaFoldDB" id="A0A226CUK9"/>
<reference evidence="2 3" key="1">
    <citation type="submission" date="2015-12" db="EMBL/GenBank/DDBJ databases">
        <title>The genome of Folsomia candida.</title>
        <authorList>
            <person name="Faddeeva A."/>
            <person name="Derks M.F."/>
            <person name="Anvar Y."/>
            <person name="Smit S."/>
            <person name="Van Straalen N."/>
            <person name="Roelofs D."/>
        </authorList>
    </citation>
    <scope>NUCLEOTIDE SEQUENCE [LARGE SCALE GENOMIC DNA]</scope>
    <source>
        <strain evidence="2 3">VU population</strain>
        <tissue evidence="2">Whole body</tissue>
    </source>
</reference>
<organism evidence="2 3">
    <name type="scientific">Folsomia candida</name>
    <name type="common">Springtail</name>
    <dbReference type="NCBI Taxonomy" id="158441"/>
    <lineage>
        <taxon>Eukaryota</taxon>
        <taxon>Metazoa</taxon>
        <taxon>Ecdysozoa</taxon>
        <taxon>Arthropoda</taxon>
        <taxon>Hexapoda</taxon>
        <taxon>Collembola</taxon>
        <taxon>Entomobryomorpha</taxon>
        <taxon>Isotomoidea</taxon>
        <taxon>Isotomidae</taxon>
        <taxon>Proisotominae</taxon>
        <taxon>Folsomia</taxon>
    </lineage>
</organism>
<name>A0A226CUK9_FOLCA</name>
<keyword evidence="1" id="KW-0472">Membrane</keyword>
<evidence type="ECO:0000256" key="1">
    <source>
        <dbReference type="SAM" id="Phobius"/>
    </source>
</evidence>
<keyword evidence="1" id="KW-1133">Transmembrane helix</keyword>
<evidence type="ECO:0000313" key="3">
    <source>
        <dbReference type="Proteomes" id="UP000198287"/>
    </source>
</evidence>
<dbReference type="Proteomes" id="UP000198287">
    <property type="component" value="Unassembled WGS sequence"/>
</dbReference>
<keyword evidence="3" id="KW-1185">Reference proteome</keyword>
<proteinExistence type="predicted"/>
<feature type="non-terminal residue" evidence="2">
    <location>
        <position position="542"/>
    </location>
</feature>
<accession>A0A226CUK9</accession>
<sequence>MGKTVRPLSKLETKSILPSLLTKQLLPLFVILRITGRCPLEYNTFGNYTDYSFSRKCLKSLWTPLVSAIASLFIMAIGLLQFGALGVSVLSNRRNSLMEMQPGSGHHEISPSRVNPWVAVFRRNRVHFAHRDGILHLVVDNASTRKIYVLSWIFPFMSYCINSTGLISTGAYVLDDIKVVLLLKCVEGCFSEIRKQIQSTSFSDKVQLRNLQGLLVMVRSRAESCGRYLTISQILSILSQFITRPQPSTFALRSSWSPKYFVVLGQMSFFQFVVTLPGCNKIWAATDVTEEDKKIAKIIKDKELLMVEDDLNRELQSIYTLLDTCPTEISLNNYVTLNNSLILGVQLAKTVAVLSQDVPCPDMKIGIQSDWRFREPLQNVSYCHTHWRDFDFAVGIVFLHSIATHLPASKIFEMALEIDPFLEKTVKEFSNNELRYKKIRGTLLKGFTQAYAAQLKANLGVTLISNEDILVKSHDSSRMDFFELGYLKQRLFKRREPLSPGKQIERLQRLEKWKSHKVISFLSAGSFGFVFKIAKARRLRQP</sequence>
<feature type="transmembrane region" description="Helical" evidence="1">
    <location>
        <begin position="65"/>
        <end position="90"/>
    </location>
</feature>
<dbReference type="EMBL" id="LNIX01000107">
    <property type="protein sequence ID" value="OXA36569.1"/>
    <property type="molecule type" value="Genomic_DNA"/>
</dbReference>
<gene>
    <name evidence="2" type="ORF">Fcan01_28667</name>
</gene>
<comment type="caution">
    <text evidence="2">The sequence shown here is derived from an EMBL/GenBank/DDBJ whole genome shotgun (WGS) entry which is preliminary data.</text>
</comment>